<organism evidence="2 3">
    <name type="scientific">Anabaenopsis circularis NIES-21</name>
    <dbReference type="NCBI Taxonomy" id="1085406"/>
    <lineage>
        <taxon>Bacteria</taxon>
        <taxon>Bacillati</taxon>
        <taxon>Cyanobacteriota</taxon>
        <taxon>Cyanophyceae</taxon>
        <taxon>Nostocales</taxon>
        <taxon>Nodulariaceae</taxon>
        <taxon>Anabaenopsis</taxon>
    </lineage>
</organism>
<sequence>MQLIQINMNNYLFATAKTKTVREVKAAHKNSNTDFSKYTDKFMSTQGLALAGGIGLLLLLQLFSNGKKGKLATSYWGGAKETAQAKKKALKQIVAPK</sequence>
<keyword evidence="1" id="KW-0812">Transmembrane</keyword>
<evidence type="ECO:0000313" key="3">
    <source>
        <dbReference type="Proteomes" id="UP000218287"/>
    </source>
</evidence>
<evidence type="ECO:0000313" key="2">
    <source>
        <dbReference type="EMBL" id="BAY19825.1"/>
    </source>
</evidence>
<gene>
    <name evidence="2" type="ORF">NIES21_56950</name>
</gene>
<dbReference type="EMBL" id="AP018175">
    <property type="protein sequence ID" value="BAY19825.1"/>
    <property type="molecule type" value="Genomic_DNA"/>
</dbReference>
<dbReference type="AlphaFoldDB" id="A0A1Z4GQN4"/>
<feature type="transmembrane region" description="Helical" evidence="1">
    <location>
        <begin position="42"/>
        <end position="63"/>
    </location>
</feature>
<name>A0A1Z4GQN4_9CYAN</name>
<protein>
    <submittedName>
        <fullName evidence="2">Uncharacterized protein</fullName>
    </submittedName>
</protein>
<accession>A0A1Z4GQN4</accession>
<dbReference type="Proteomes" id="UP000218287">
    <property type="component" value="Plasmid Plasmid1 dna"/>
</dbReference>
<geneLocation type="plasmid" evidence="3">
    <name>Plasmid1 dna</name>
</geneLocation>
<keyword evidence="1" id="KW-0472">Membrane</keyword>
<keyword evidence="1" id="KW-1133">Transmembrane helix</keyword>
<keyword evidence="2" id="KW-0614">Plasmid</keyword>
<evidence type="ECO:0000256" key="1">
    <source>
        <dbReference type="SAM" id="Phobius"/>
    </source>
</evidence>
<reference evidence="2 3" key="1">
    <citation type="submission" date="2017-06" db="EMBL/GenBank/DDBJ databases">
        <title>Genome sequencing of cyanobaciteial culture collection at National Institute for Environmental Studies (NIES).</title>
        <authorList>
            <person name="Hirose Y."/>
            <person name="Shimura Y."/>
            <person name="Fujisawa T."/>
            <person name="Nakamura Y."/>
            <person name="Kawachi M."/>
        </authorList>
    </citation>
    <scope>NUCLEOTIDE SEQUENCE [LARGE SCALE GENOMIC DNA]</scope>
    <source>
        <strain evidence="2 3">NIES-21</strain>
        <plasmid evidence="3">Plasmid1 dna</plasmid>
    </source>
</reference>
<proteinExistence type="predicted"/>
<keyword evidence="3" id="KW-1185">Reference proteome</keyword>